<evidence type="ECO:0000256" key="1">
    <source>
        <dbReference type="ARBA" id="ARBA00022692"/>
    </source>
</evidence>
<evidence type="ECO:0008006" key="7">
    <source>
        <dbReference type="Google" id="ProtNLM"/>
    </source>
</evidence>
<reference evidence="5 6" key="1">
    <citation type="journal article" date="2022" name="Nat. Genet.">
        <title>Improved pea reference genome and pan-genome highlight genomic features and evolutionary characteristics.</title>
        <authorList>
            <person name="Yang T."/>
            <person name="Liu R."/>
            <person name="Luo Y."/>
            <person name="Hu S."/>
            <person name="Wang D."/>
            <person name="Wang C."/>
            <person name="Pandey M.K."/>
            <person name="Ge S."/>
            <person name="Xu Q."/>
            <person name="Li N."/>
            <person name="Li G."/>
            <person name="Huang Y."/>
            <person name="Saxena R.K."/>
            <person name="Ji Y."/>
            <person name="Li M."/>
            <person name="Yan X."/>
            <person name="He Y."/>
            <person name="Liu Y."/>
            <person name="Wang X."/>
            <person name="Xiang C."/>
            <person name="Varshney R.K."/>
            <person name="Ding H."/>
            <person name="Gao S."/>
            <person name="Zong X."/>
        </authorList>
    </citation>
    <scope>NUCLEOTIDE SEQUENCE [LARGE SCALE GENOMIC DNA]</scope>
    <source>
        <strain evidence="5 6">cv. Zhongwan 6</strain>
    </source>
</reference>
<dbReference type="InterPro" id="IPR030184">
    <property type="entry name" value="WAT1-related"/>
</dbReference>
<feature type="transmembrane region" description="Helical" evidence="4">
    <location>
        <begin position="77"/>
        <end position="97"/>
    </location>
</feature>
<dbReference type="Gramene" id="Psat04G0425000-T1">
    <property type="protein sequence ID" value="KAI5420389.1"/>
    <property type="gene ID" value="KIW84_044250"/>
</dbReference>
<organism evidence="5 6">
    <name type="scientific">Pisum sativum</name>
    <name type="common">Garden pea</name>
    <name type="synonym">Lathyrus oleraceus</name>
    <dbReference type="NCBI Taxonomy" id="3888"/>
    <lineage>
        <taxon>Eukaryota</taxon>
        <taxon>Viridiplantae</taxon>
        <taxon>Streptophyta</taxon>
        <taxon>Embryophyta</taxon>
        <taxon>Tracheophyta</taxon>
        <taxon>Spermatophyta</taxon>
        <taxon>Magnoliopsida</taxon>
        <taxon>eudicotyledons</taxon>
        <taxon>Gunneridae</taxon>
        <taxon>Pentapetalae</taxon>
        <taxon>rosids</taxon>
        <taxon>fabids</taxon>
        <taxon>Fabales</taxon>
        <taxon>Fabaceae</taxon>
        <taxon>Papilionoideae</taxon>
        <taxon>50 kb inversion clade</taxon>
        <taxon>NPAAA clade</taxon>
        <taxon>Hologalegina</taxon>
        <taxon>IRL clade</taxon>
        <taxon>Fabeae</taxon>
        <taxon>Lathyrus</taxon>
    </lineage>
</organism>
<dbReference type="AlphaFoldDB" id="A0A9D4XG57"/>
<evidence type="ECO:0000313" key="5">
    <source>
        <dbReference type="EMBL" id="KAI5420389.1"/>
    </source>
</evidence>
<feature type="transmembrane region" description="Helical" evidence="4">
    <location>
        <begin position="21"/>
        <end position="40"/>
    </location>
</feature>
<keyword evidence="3 4" id="KW-0472">Membrane</keyword>
<proteinExistence type="predicted"/>
<keyword evidence="6" id="KW-1185">Reference proteome</keyword>
<name>A0A9D4XG57_PEA</name>
<protein>
    <recommendedName>
        <fullName evidence="7">WAT1-related protein</fullName>
    </recommendedName>
</protein>
<dbReference type="PANTHER" id="PTHR31218">
    <property type="entry name" value="WAT1-RELATED PROTEIN"/>
    <property type="match status" value="1"/>
</dbReference>
<dbReference type="GO" id="GO:0022857">
    <property type="term" value="F:transmembrane transporter activity"/>
    <property type="evidence" value="ECO:0007669"/>
    <property type="project" value="InterPro"/>
</dbReference>
<feature type="transmembrane region" description="Helical" evidence="4">
    <location>
        <begin position="109"/>
        <end position="130"/>
    </location>
</feature>
<keyword evidence="1 4" id="KW-0812">Transmembrane</keyword>
<evidence type="ECO:0000256" key="3">
    <source>
        <dbReference type="ARBA" id="ARBA00023136"/>
    </source>
</evidence>
<dbReference type="GO" id="GO:0016020">
    <property type="term" value="C:membrane"/>
    <property type="evidence" value="ECO:0007669"/>
    <property type="project" value="InterPro"/>
</dbReference>
<dbReference type="Proteomes" id="UP001058974">
    <property type="component" value="Chromosome 4"/>
</dbReference>
<evidence type="ECO:0000313" key="6">
    <source>
        <dbReference type="Proteomes" id="UP001058974"/>
    </source>
</evidence>
<dbReference type="EMBL" id="JAMSHJ010000004">
    <property type="protein sequence ID" value="KAI5420389.1"/>
    <property type="molecule type" value="Genomic_DNA"/>
</dbReference>
<comment type="caution">
    <text evidence="5">The sequence shown here is derived from an EMBL/GenBank/DDBJ whole genome shotgun (WGS) entry which is preliminary data.</text>
</comment>
<keyword evidence="2 4" id="KW-1133">Transmembrane helix</keyword>
<accession>A0A9D4XG57</accession>
<sequence>MMGIERVSLLRYEGLAKGEGIFVGVLGALMMVLHHGRTLVGSSGLDLISHGEISSRGQPKPSGWLVSGLMDLGLDHFHLGVLCFIGSCMCMVSFLSIQAPLLKKYPANLSVTTYSYCFGALLMVITSYFVTDELTDWSLNQSETFAILYAEIIASALNYGIITWSKFGLSSLPNPETNYKSSMAAFTKARVAAAVGVSVNAGGWCCCLAAPDAIPFTIATRYSDVQRKFGSQNGGLETQTASAITRLSLQQNNHSPAKIKPNPRKPEKARKLLELVPDKLDTACWNAMIVGYAKEEWKNEFGNAVFREDGGEECCFLEFSYYNTNFF</sequence>
<evidence type="ECO:0000256" key="2">
    <source>
        <dbReference type="ARBA" id="ARBA00022989"/>
    </source>
</evidence>
<evidence type="ECO:0000256" key="4">
    <source>
        <dbReference type="SAM" id="Phobius"/>
    </source>
</evidence>
<gene>
    <name evidence="5" type="ORF">KIW84_044250</name>
</gene>
<feature type="transmembrane region" description="Helical" evidence="4">
    <location>
        <begin position="145"/>
        <end position="164"/>
    </location>
</feature>